<dbReference type="GO" id="GO:0005829">
    <property type="term" value="C:cytosol"/>
    <property type="evidence" value="ECO:0007669"/>
    <property type="project" value="TreeGrafter"/>
</dbReference>
<dbReference type="InterPro" id="IPR016156">
    <property type="entry name" value="FAD/NAD-linked_Rdtase_dimer_sf"/>
</dbReference>
<evidence type="ECO:0000256" key="6">
    <source>
        <dbReference type="ARBA" id="ARBA00022827"/>
    </source>
</evidence>
<comment type="subcellular location">
    <subcellularLocation>
        <location evidence="2">Mitochondrion</location>
    </subcellularLocation>
</comment>
<comment type="catalytic activity">
    <reaction evidence="12">
        <text>[thioredoxin]-dithiol + NADP(+) = [thioredoxin]-disulfide + NADPH + H(+)</text>
        <dbReference type="Rhea" id="RHEA:20345"/>
        <dbReference type="Rhea" id="RHEA-COMP:10698"/>
        <dbReference type="Rhea" id="RHEA-COMP:10700"/>
        <dbReference type="ChEBI" id="CHEBI:15378"/>
        <dbReference type="ChEBI" id="CHEBI:29950"/>
        <dbReference type="ChEBI" id="CHEBI:50058"/>
        <dbReference type="ChEBI" id="CHEBI:57783"/>
        <dbReference type="ChEBI" id="CHEBI:58349"/>
        <dbReference type="EC" id="1.8.1.9"/>
    </reaction>
</comment>
<evidence type="ECO:0000256" key="5">
    <source>
        <dbReference type="ARBA" id="ARBA00022630"/>
    </source>
</evidence>
<feature type="compositionally biased region" description="Basic and acidic residues" evidence="15">
    <location>
        <begin position="45"/>
        <end position="80"/>
    </location>
</feature>
<dbReference type="GO" id="GO:0005739">
    <property type="term" value="C:mitochondrion"/>
    <property type="evidence" value="ECO:0007669"/>
    <property type="project" value="UniProtKB-SubCell"/>
</dbReference>
<dbReference type="NCBIfam" id="TIGR01438">
    <property type="entry name" value="TGR"/>
    <property type="match status" value="1"/>
</dbReference>
<dbReference type="PANTHER" id="PTHR42737">
    <property type="entry name" value="GLUTATHIONE REDUCTASE"/>
    <property type="match status" value="1"/>
</dbReference>
<reference evidence="18 19" key="1">
    <citation type="submission" date="2015-09" db="EMBL/GenBank/DDBJ databases">
        <title>Trachymyrmex zeteki WGS genome.</title>
        <authorList>
            <person name="Nygaard S."/>
            <person name="Hu H."/>
            <person name="Boomsma J."/>
            <person name="Zhang G."/>
        </authorList>
    </citation>
    <scope>NUCLEOTIDE SEQUENCE [LARGE SCALE GENOMIC DNA]</scope>
    <source>
        <strain evidence="18">Tzet28-1</strain>
        <tissue evidence="18">Whole body</tissue>
    </source>
</reference>
<keyword evidence="11 14" id="KW-0676">Redox-active center</keyword>
<accession>A0A151WPB1</accession>
<feature type="region of interest" description="Disordered" evidence="15">
    <location>
        <begin position="22"/>
        <end position="216"/>
    </location>
</feature>
<dbReference type="Gene3D" id="3.50.50.60">
    <property type="entry name" value="FAD/NAD(P)-binding domain"/>
    <property type="match status" value="2"/>
</dbReference>
<dbReference type="Proteomes" id="UP000075809">
    <property type="component" value="Unassembled WGS sequence"/>
</dbReference>
<dbReference type="InterPro" id="IPR012999">
    <property type="entry name" value="Pyr_OxRdtase_I_AS"/>
</dbReference>
<dbReference type="PANTHER" id="PTHR42737:SF7">
    <property type="entry name" value="THIOREDOXIN-DISULFIDE REDUCTASE"/>
    <property type="match status" value="1"/>
</dbReference>
<dbReference type="GO" id="GO:0050660">
    <property type="term" value="F:flavin adenine dinucleotide binding"/>
    <property type="evidence" value="ECO:0007669"/>
    <property type="project" value="InterPro"/>
</dbReference>
<evidence type="ECO:0000256" key="14">
    <source>
        <dbReference type="RuleBase" id="RU003691"/>
    </source>
</evidence>
<feature type="compositionally biased region" description="Basic and acidic residues" evidence="15">
    <location>
        <begin position="164"/>
        <end position="176"/>
    </location>
</feature>
<dbReference type="Gene3D" id="3.30.390.30">
    <property type="match status" value="1"/>
</dbReference>
<keyword evidence="8" id="KW-0809">Transit peptide</keyword>
<evidence type="ECO:0000313" key="19">
    <source>
        <dbReference type="Proteomes" id="UP000075809"/>
    </source>
</evidence>
<dbReference type="InterPro" id="IPR023753">
    <property type="entry name" value="FAD/NAD-binding_dom"/>
</dbReference>
<dbReference type="STRING" id="64791.A0A151WPB1"/>
<evidence type="ECO:0000256" key="11">
    <source>
        <dbReference type="ARBA" id="ARBA00023284"/>
    </source>
</evidence>
<evidence type="ECO:0000256" key="12">
    <source>
        <dbReference type="ARBA" id="ARBA00048132"/>
    </source>
</evidence>
<keyword evidence="6 14" id="KW-0274">FAD</keyword>
<dbReference type="GO" id="GO:0004362">
    <property type="term" value="F:glutathione-disulfide reductase (NADPH) activity"/>
    <property type="evidence" value="ECO:0007669"/>
    <property type="project" value="TreeGrafter"/>
</dbReference>
<dbReference type="InterPro" id="IPR004099">
    <property type="entry name" value="Pyr_nucl-diS_OxRdtase_dimer"/>
</dbReference>
<evidence type="ECO:0000256" key="7">
    <source>
        <dbReference type="ARBA" id="ARBA00022857"/>
    </source>
</evidence>
<evidence type="ECO:0000256" key="15">
    <source>
        <dbReference type="SAM" id="MobiDB-lite"/>
    </source>
</evidence>
<sequence>MKARKLNKAKAWLICCEKSQIVDSDSSDREVEEHKARNKAKKQLNNKDENKAEDKMERDVENKVENTVENQVDKTEDKVGTKTQGDIENEVEIKVENQRNKTENKSEVKTEDDVKIESQTDEVENKERNKTEGDVETEVENKVKNKIENRIDKTENELETNTEDNVKNKVENKVEDQIDEVENKEEWSKRETESKTDDDIESKIENKVENQMDKTENKLETKTENHVEVENQMEDQIEKVENKVRNKTEDDMENEIKNEAENKVEIDSNVDNKVDNQEKQKNILPTSHTILTLVGAQHGASLTADVTCSDNRELHHCMSPIIMATLTVFARLVSSQCAHAKLLRLTGRQSLFAGCDAGLVYGRSAMACMCTDHGYDYDLLVIGGGSGGLAAAKEAVGLGAKVAVLDYVTPSPLGTTWGLGGTCVNVGCIPKKLMHQAALLGEAVHEAATFGWQLDPKSVKIDWEALRTAVQNHVKSVNWVTRVELRTKKVEYFNALGHFKDAHTVVGVTKKGEEKVLTAKNILIAVGGRPRYPDIPGAIEYGISSDDIFSLERAPGKTLIIGAGYIGLECAGFLNGLGYDTTLIIRSLVLRGFDQQMATHIADEMQQRGVKFNYQAKLKKVSKQEDGRLLADWIDKDGQIHQDVYDTVLFAIGRRSLTQELKPENAGLKLVTETGKIDAVNEQTNVPNVYAVGDVLYKKPELTPVAIHAGKLLARRLYGNSTEQMDYTNVATTVFTPLEYGCVGLSEEAAIVLHGEQEIEIFHAYYKPTEFFVPQKNVDRCYVKVIALRHGDETVLGMHFVGPNAGEVIQGFAAAIKCGLTIPKLKSTVGIHPTVAEEFTRINITKRSGLDPKPQSCCS</sequence>
<feature type="domain" description="Pyridine nucleotide-disulphide oxidoreductase dimerisation" evidence="16">
    <location>
        <begin position="730"/>
        <end position="840"/>
    </location>
</feature>
<keyword evidence="19" id="KW-1185">Reference proteome</keyword>
<evidence type="ECO:0000256" key="3">
    <source>
        <dbReference type="ARBA" id="ARBA00007532"/>
    </source>
</evidence>
<evidence type="ECO:0000313" key="18">
    <source>
        <dbReference type="EMBL" id="KYQ49633.1"/>
    </source>
</evidence>
<dbReference type="GO" id="GO:0006749">
    <property type="term" value="P:glutathione metabolic process"/>
    <property type="evidence" value="ECO:0007669"/>
    <property type="project" value="TreeGrafter"/>
</dbReference>
<comment type="function">
    <text evidence="13">Thioredoxin system is a major player in glutathione metabolism, due to the demonstrated absence of a glutathione reductase. Functionally interacts with the Sod/Cat reactive oxidation species (ROS) defense system and thereby has a role in preadult development and life span. Lack of a glutathione reductase suggests antioxidant defense in Drosophila, and probably in related insects, differs fundamentally from that in other organisms.</text>
</comment>
<dbReference type="PRINTS" id="PR00368">
    <property type="entry name" value="FADPNR"/>
</dbReference>
<evidence type="ECO:0000259" key="16">
    <source>
        <dbReference type="Pfam" id="PF02852"/>
    </source>
</evidence>
<keyword evidence="10" id="KW-1015">Disulfide bond</keyword>
<dbReference type="SUPFAM" id="SSF55424">
    <property type="entry name" value="FAD/NAD-linked reductases, dimerisation (C-terminal) domain"/>
    <property type="match status" value="1"/>
</dbReference>
<dbReference type="InterPro" id="IPR046952">
    <property type="entry name" value="GSHR/TRXR-like"/>
</dbReference>
<feature type="domain" description="FAD/NAD(P)-binding" evidence="17">
    <location>
        <begin position="377"/>
        <end position="710"/>
    </location>
</feature>
<evidence type="ECO:0000256" key="13">
    <source>
        <dbReference type="ARBA" id="ARBA00054062"/>
    </source>
</evidence>
<evidence type="ECO:0000256" key="9">
    <source>
        <dbReference type="ARBA" id="ARBA00023002"/>
    </source>
</evidence>
<evidence type="ECO:0000256" key="1">
    <source>
        <dbReference type="ARBA" id="ARBA00001974"/>
    </source>
</evidence>
<feature type="compositionally biased region" description="Basic and acidic residues" evidence="15">
    <location>
        <begin position="26"/>
        <end position="35"/>
    </location>
</feature>
<evidence type="ECO:0000259" key="17">
    <source>
        <dbReference type="Pfam" id="PF07992"/>
    </source>
</evidence>
<keyword evidence="7" id="KW-0521">NADP</keyword>
<feature type="compositionally biased region" description="Basic and acidic residues" evidence="15">
    <location>
        <begin position="91"/>
        <end position="156"/>
    </location>
</feature>
<dbReference type="FunFam" id="3.50.50.60:FF:000190">
    <property type="entry name" value="Thioredoxin reductase"/>
    <property type="match status" value="1"/>
</dbReference>
<organism evidence="18 19">
    <name type="scientific">Mycetomoellerius zeteki</name>
    <dbReference type="NCBI Taxonomy" id="64791"/>
    <lineage>
        <taxon>Eukaryota</taxon>
        <taxon>Metazoa</taxon>
        <taxon>Ecdysozoa</taxon>
        <taxon>Arthropoda</taxon>
        <taxon>Hexapoda</taxon>
        <taxon>Insecta</taxon>
        <taxon>Pterygota</taxon>
        <taxon>Neoptera</taxon>
        <taxon>Endopterygota</taxon>
        <taxon>Hymenoptera</taxon>
        <taxon>Apocrita</taxon>
        <taxon>Aculeata</taxon>
        <taxon>Formicoidea</taxon>
        <taxon>Formicidae</taxon>
        <taxon>Myrmicinae</taxon>
        <taxon>Mycetomoellerius</taxon>
    </lineage>
</organism>
<name>A0A151WPB1_9HYME</name>
<keyword evidence="5 14" id="KW-0285">Flavoprotein</keyword>
<proteinExistence type="inferred from homology"/>
<keyword evidence="9 14" id="KW-0560">Oxidoreductase</keyword>
<feature type="compositionally biased region" description="Basic and acidic residues" evidence="15">
    <location>
        <begin position="184"/>
        <end position="216"/>
    </location>
</feature>
<dbReference type="Pfam" id="PF02852">
    <property type="entry name" value="Pyr_redox_dim"/>
    <property type="match status" value="1"/>
</dbReference>
<evidence type="ECO:0000256" key="2">
    <source>
        <dbReference type="ARBA" id="ARBA00004173"/>
    </source>
</evidence>
<dbReference type="SUPFAM" id="SSF51905">
    <property type="entry name" value="FAD/NAD(P)-binding domain"/>
    <property type="match status" value="1"/>
</dbReference>
<dbReference type="InterPro" id="IPR036188">
    <property type="entry name" value="FAD/NAD-bd_sf"/>
</dbReference>
<comment type="cofactor">
    <cofactor evidence="1">
        <name>FAD</name>
        <dbReference type="ChEBI" id="CHEBI:57692"/>
    </cofactor>
</comment>
<dbReference type="GO" id="GO:0045454">
    <property type="term" value="P:cell redox homeostasis"/>
    <property type="evidence" value="ECO:0007669"/>
    <property type="project" value="InterPro"/>
</dbReference>
<evidence type="ECO:0000256" key="8">
    <source>
        <dbReference type="ARBA" id="ARBA00022946"/>
    </source>
</evidence>
<protein>
    <recommendedName>
        <fullName evidence="4">thioredoxin-disulfide reductase (NADPH)</fullName>
        <ecNumber evidence="4">1.8.1.9</ecNumber>
    </recommendedName>
</protein>
<dbReference type="GO" id="GO:0004791">
    <property type="term" value="F:thioredoxin-disulfide reductase (NADPH) activity"/>
    <property type="evidence" value="ECO:0007669"/>
    <property type="project" value="UniProtKB-EC"/>
</dbReference>
<gene>
    <name evidence="18" type="ORF">ALC60_11293</name>
</gene>
<dbReference type="Pfam" id="PF07992">
    <property type="entry name" value="Pyr_redox_2"/>
    <property type="match status" value="1"/>
</dbReference>
<dbReference type="FunFam" id="3.30.390.30:FF:000004">
    <property type="entry name" value="Thioredoxin reductase 1, cytoplasmic"/>
    <property type="match status" value="1"/>
</dbReference>
<dbReference type="AlphaFoldDB" id="A0A151WPB1"/>
<evidence type="ECO:0000256" key="10">
    <source>
        <dbReference type="ARBA" id="ARBA00023157"/>
    </source>
</evidence>
<evidence type="ECO:0000256" key="4">
    <source>
        <dbReference type="ARBA" id="ARBA00012610"/>
    </source>
</evidence>
<dbReference type="InterPro" id="IPR006338">
    <property type="entry name" value="Thioredoxin/glutathione_Rdtase"/>
</dbReference>
<dbReference type="EMBL" id="KQ982890">
    <property type="protein sequence ID" value="KYQ49633.1"/>
    <property type="molecule type" value="Genomic_DNA"/>
</dbReference>
<dbReference type="GO" id="GO:0034599">
    <property type="term" value="P:cellular response to oxidative stress"/>
    <property type="evidence" value="ECO:0007669"/>
    <property type="project" value="TreeGrafter"/>
</dbReference>
<dbReference type="EC" id="1.8.1.9" evidence="4"/>
<dbReference type="PRINTS" id="PR00411">
    <property type="entry name" value="PNDRDTASEI"/>
</dbReference>
<comment type="similarity">
    <text evidence="3 14">Belongs to the class-I pyridine nucleotide-disulfide oxidoreductase family.</text>
</comment>
<dbReference type="PROSITE" id="PS00076">
    <property type="entry name" value="PYRIDINE_REDOX_1"/>
    <property type="match status" value="1"/>
</dbReference>